<dbReference type="AlphaFoldDB" id="A0A7C4EXS5"/>
<sequence length="299" mass="33662">MKYALFLGCAIPIKYPGFEAVTRLVCERLGIELVDLPFSCCPPTTSLKLVHYDSWLALAARNICLAEEQGLDVLTLCSGCVNTLKEANHVLKQNEAKKKRVNRILEDTNHCFQGSVQVTHILDVLYQDSVVERIIKEKSRDIPLRIGCHYGCHYFRPPKVMYPDELSDAESYVPVRMDHLLSIIGVEPIEYSRKFLCCGSPLGANVDQDAGYAITRQKLGYIQERDIQGVSVICPSCFEQFDMGQIVLAKKSKERPKTPIFYLTQLIGLAFGLSPKEVGLDVHRVKARKLLEETGIGWQ</sequence>
<dbReference type="PANTHER" id="PTHR42947:SF1">
    <property type="entry name" value="COB--COM HETERODISULFIDE REDUCTASE SUBUNIT B 1"/>
    <property type="match status" value="1"/>
</dbReference>
<dbReference type="PANTHER" id="PTHR42947">
    <property type="entry name" value="COB--COM HETERODISULFIDE REDUCTASE SUBUNIT B 1"/>
    <property type="match status" value="1"/>
</dbReference>
<dbReference type="Pfam" id="PF02754">
    <property type="entry name" value="CCG"/>
    <property type="match status" value="2"/>
</dbReference>
<dbReference type="InterPro" id="IPR051278">
    <property type="entry name" value="HdrB/HdrD_reductase"/>
</dbReference>
<dbReference type="EMBL" id="DTGT01000285">
    <property type="protein sequence ID" value="HGH61437.1"/>
    <property type="molecule type" value="Genomic_DNA"/>
</dbReference>
<gene>
    <name evidence="3" type="ORF">ENV54_09090</name>
</gene>
<protein>
    <recommendedName>
        <fullName evidence="2">Cysteine-rich domain-containing protein</fullName>
    </recommendedName>
</protein>
<accession>A0A7C4EXS5</accession>
<organism evidence="3">
    <name type="scientific">Desulfomonile tiedjei</name>
    <dbReference type="NCBI Taxonomy" id="2358"/>
    <lineage>
        <taxon>Bacteria</taxon>
        <taxon>Pseudomonadati</taxon>
        <taxon>Thermodesulfobacteriota</taxon>
        <taxon>Desulfomonilia</taxon>
        <taxon>Desulfomonilales</taxon>
        <taxon>Desulfomonilaceae</taxon>
        <taxon>Desulfomonile</taxon>
    </lineage>
</organism>
<comment type="caution">
    <text evidence="3">The sequence shown here is derived from an EMBL/GenBank/DDBJ whole genome shotgun (WGS) entry which is preliminary data.</text>
</comment>
<evidence type="ECO:0000256" key="1">
    <source>
        <dbReference type="ARBA" id="ARBA00023002"/>
    </source>
</evidence>
<feature type="domain" description="Cysteine-rich" evidence="2">
    <location>
        <begin position="3"/>
        <end position="85"/>
    </location>
</feature>
<dbReference type="Gene3D" id="1.20.1050.140">
    <property type="match status" value="1"/>
</dbReference>
<reference evidence="3" key="1">
    <citation type="journal article" date="2020" name="mSystems">
        <title>Genome- and Community-Level Interaction Insights into Carbon Utilization and Element Cycling Functions of Hydrothermarchaeota in Hydrothermal Sediment.</title>
        <authorList>
            <person name="Zhou Z."/>
            <person name="Liu Y."/>
            <person name="Xu W."/>
            <person name="Pan J."/>
            <person name="Luo Z.H."/>
            <person name="Li M."/>
        </authorList>
    </citation>
    <scope>NUCLEOTIDE SEQUENCE [LARGE SCALE GENOMIC DNA]</scope>
    <source>
        <strain evidence="3">SpSt-769</strain>
    </source>
</reference>
<evidence type="ECO:0000259" key="2">
    <source>
        <dbReference type="Pfam" id="PF02754"/>
    </source>
</evidence>
<keyword evidence="1" id="KW-0560">Oxidoreductase</keyword>
<feature type="domain" description="Cysteine-rich" evidence="2">
    <location>
        <begin position="147"/>
        <end position="241"/>
    </location>
</feature>
<proteinExistence type="predicted"/>
<dbReference type="InterPro" id="IPR004017">
    <property type="entry name" value="Cys_rich_dom"/>
</dbReference>
<name>A0A7C4EXS5_9BACT</name>
<dbReference type="GO" id="GO:0016491">
    <property type="term" value="F:oxidoreductase activity"/>
    <property type="evidence" value="ECO:0007669"/>
    <property type="project" value="UniProtKB-KW"/>
</dbReference>
<evidence type="ECO:0000313" key="3">
    <source>
        <dbReference type="EMBL" id="HGH61437.1"/>
    </source>
</evidence>